<dbReference type="PROSITE" id="PS50112">
    <property type="entry name" value="PAS"/>
    <property type="match status" value="2"/>
</dbReference>
<reference evidence="6 7" key="2">
    <citation type="journal article" date="2012" name="PLoS ONE">
        <title>An ancient pathway combining carbon dioxide fixation with the generation and utilization of a sodium ion gradient for ATP synthesis.</title>
        <authorList>
            <person name="Poehlein A."/>
            <person name="Schmidt S."/>
            <person name="Kaster A.K."/>
            <person name="Goenrich M."/>
            <person name="Vollmers J."/>
            <person name="Thurmer A."/>
            <person name="Bertsch J."/>
            <person name="Schuchmann K."/>
            <person name="Voigt B."/>
            <person name="Hecker M."/>
            <person name="Daniel R."/>
            <person name="Thauer R.K."/>
            <person name="Gottschalk G."/>
            <person name="Muller V."/>
        </authorList>
    </citation>
    <scope>NUCLEOTIDE SEQUENCE [LARGE SCALE GENOMIC DNA]</scope>
    <source>
        <strain evidence="7">ATCC 29683 / DSM 1030 / JCM 2381 / KCTC 1655 / WB1</strain>
    </source>
</reference>
<feature type="coiled-coil region" evidence="1">
    <location>
        <begin position="208"/>
        <end position="235"/>
    </location>
</feature>
<dbReference type="NCBIfam" id="TIGR00229">
    <property type="entry name" value="sensory_box"/>
    <property type="match status" value="2"/>
</dbReference>
<dbReference type="SUPFAM" id="SSF55785">
    <property type="entry name" value="PYP-like sensor domain (PAS domain)"/>
    <property type="match status" value="2"/>
</dbReference>
<dbReference type="SMART" id="SM00086">
    <property type="entry name" value="PAC"/>
    <property type="match status" value="2"/>
</dbReference>
<organism evidence="6 7">
    <name type="scientific">Acetobacterium woodii (strain ATCC 29683 / DSM 1030 / JCM 2381 / KCTC 1655 / WB1)</name>
    <dbReference type="NCBI Taxonomy" id="931626"/>
    <lineage>
        <taxon>Bacteria</taxon>
        <taxon>Bacillati</taxon>
        <taxon>Bacillota</taxon>
        <taxon>Clostridia</taxon>
        <taxon>Eubacteriales</taxon>
        <taxon>Eubacteriaceae</taxon>
        <taxon>Acetobacterium</taxon>
    </lineage>
</organism>
<feature type="domain" description="PAS" evidence="2">
    <location>
        <begin position="225"/>
        <end position="295"/>
    </location>
</feature>
<dbReference type="RefSeq" id="WP_014356232.1">
    <property type="nucleotide sequence ID" value="NC_016894.1"/>
</dbReference>
<dbReference type="PROSITE" id="PS50887">
    <property type="entry name" value="GGDEF"/>
    <property type="match status" value="1"/>
</dbReference>
<dbReference type="SUPFAM" id="SSF109604">
    <property type="entry name" value="HD-domain/PDEase-like"/>
    <property type="match status" value="1"/>
</dbReference>
<dbReference type="GO" id="GO:0016787">
    <property type="term" value="F:hydrolase activity"/>
    <property type="evidence" value="ECO:0007669"/>
    <property type="project" value="UniProtKB-KW"/>
</dbReference>
<dbReference type="Gene3D" id="3.30.450.20">
    <property type="entry name" value="PAS domain"/>
    <property type="match status" value="2"/>
</dbReference>
<feature type="domain" description="HD-GYP" evidence="5">
    <location>
        <begin position="630"/>
        <end position="813"/>
    </location>
</feature>
<dbReference type="eggNOG" id="COG5002">
    <property type="taxonomic scope" value="Bacteria"/>
</dbReference>
<dbReference type="CDD" id="cd00130">
    <property type="entry name" value="PAS"/>
    <property type="match status" value="2"/>
</dbReference>
<evidence type="ECO:0000259" key="5">
    <source>
        <dbReference type="PROSITE" id="PS51832"/>
    </source>
</evidence>
<reference evidence="7" key="1">
    <citation type="submission" date="2011-07" db="EMBL/GenBank/DDBJ databases">
        <title>Complete genome sequence of Acetobacterium woodii.</title>
        <authorList>
            <person name="Poehlein A."/>
            <person name="Schmidt S."/>
            <person name="Kaster A.-K."/>
            <person name="Goenrich M."/>
            <person name="Vollmers J."/>
            <person name="Thuermer A."/>
            <person name="Gottschalk G."/>
            <person name="Thauer R.K."/>
            <person name="Daniel R."/>
            <person name="Mueller V."/>
        </authorList>
    </citation>
    <scope>NUCLEOTIDE SEQUENCE [LARGE SCALE GENOMIC DNA]</scope>
    <source>
        <strain evidence="7">ATCC 29683 / DSM 1030 / JCM 2381 / KCTC 1655 / WB1</strain>
    </source>
</reference>
<evidence type="ECO:0000259" key="4">
    <source>
        <dbReference type="PROSITE" id="PS50887"/>
    </source>
</evidence>
<evidence type="ECO:0000256" key="1">
    <source>
        <dbReference type="SAM" id="Coils"/>
    </source>
</evidence>
<dbReference type="EMBL" id="CP002987">
    <property type="protein sequence ID" value="AFA48632.1"/>
    <property type="molecule type" value="Genomic_DNA"/>
</dbReference>
<dbReference type="Gene3D" id="3.30.70.270">
    <property type="match status" value="1"/>
</dbReference>
<sequence length="813" mass="92559">MNSKDDKQTEALSKVSKTPVHNKLIDMTEPEIDWGELELADIIDTSAMQSLLENFQRITGMLSAIVDKNGKILVSVGWQDICKNFHRCHPETEKNCIESDTVLALSTEPGTFQSYHCKNGMWDMSSPIVVSGQHLGNIHFGQFIYADEELDVEGFRSQARRYGFDEKEYLSALNRVPRYDRKTVMDVMSFYSQLGAMISALSFSNISLSRMLAERKRAEAELKESEKKFQLLFTRAPLGYQSLDFDGKFIEVNPKWLETLGYQREEVIGKWFGDFLCPEYVEGFRKRFPLFKSQGFIHSEFEMLSKSGQRLMIAFEGKIGYDSNGEFKQTHCILQDITARKKMEYQLYNEKEQFKTTLISIGDGVISTDTQGVILIMNKVAEQLTGWTQAEAIGQPIEAVFQIINEFTRVKCNNPVAKVLAQKQVIELANHTLLISKYGIERPIEDSAAPIIDEHGNLTGVVLVFRDFTEKKKNHDEIKYLSFHDHLTGLYNRRFYEEELIRLNTRRRWPLTIVMGDVNGLKLINDSFGHAVGDQLLIKTAAAITSSCRGDDIIARMGGDEFVILLPETDAFEATQIIKRIKSLLTKESVEGVEISISFGYETKISEDDNIEEIIRKAEDQMYHNKLFEGPSLKGRVIDNIVAALNHKSSREEVHSRHVSNLCEKMGKALGLEEYKIKELKIFGLLHDIGKIAISDKILNKPDKLNENEWIEMKNHAEIGYRILSTNNDMIEIAEYVLAHHERWDGKGYPKGLKGREIPFPARICAVADAYDAMISIRSYKSSLSEDVALAELKNNAGAQFDPELVQLFLELI</sequence>
<dbReference type="Pfam" id="PF13426">
    <property type="entry name" value="PAS_9"/>
    <property type="match status" value="1"/>
</dbReference>
<accession>H6LJ69</accession>
<protein>
    <submittedName>
        <fullName evidence="6">Diguanylate cyclase and metal dependent phosphohydrolase</fullName>
    </submittedName>
</protein>
<dbReference type="SUPFAM" id="SSF55073">
    <property type="entry name" value="Nucleotide cyclase"/>
    <property type="match status" value="1"/>
</dbReference>
<dbReference type="SMART" id="SM00471">
    <property type="entry name" value="HDc"/>
    <property type="match status" value="1"/>
</dbReference>
<dbReference type="GO" id="GO:0006355">
    <property type="term" value="P:regulation of DNA-templated transcription"/>
    <property type="evidence" value="ECO:0007669"/>
    <property type="project" value="InterPro"/>
</dbReference>
<evidence type="ECO:0000259" key="2">
    <source>
        <dbReference type="PROSITE" id="PS50112"/>
    </source>
</evidence>
<dbReference type="Proteomes" id="UP000007177">
    <property type="component" value="Chromosome"/>
</dbReference>
<dbReference type="Pfam" id="PF00990">
    <property type="entry name" value="GGDEF"/>
    <property type="match status" value="1"/>
</dbReference>
<dbReference type="InterPro" id="IPR003607">
    <property type="entry name" value="HD/PDEase_dom"/>
</dbReference>
<dbReference type="STRING" id="931626.Awo_c18530"/>
<dbReference type="InterPro" id="IPR013767">
    <property type="entry name" value="PAS_fold"/>
</dbReference>
<dbReference type="Pfam" id="PF00989">
    <property type="entry name" value="PAS"/>
    <property type="match status" value="1"/>
</dbReference>
<feature type="domain" description="PAC" evidence="3">
    <location>
        <begin position="297"/>
        <end position="349"/>
    </location>
</feature>
<dbReference type="InterPro" id="IPR035965">
    <property type="entry name" value="PAS-like_dom_sf"/>
</dbReference>
<dbReference type="eggNOG" id="COG2206">
    <property type="taxonomic scope" value="Bacteria"/>
</dbReference>
<dbReference type="eggNOG" id="COG2199">
    <property type="taxonomic scope" value="Bacteria"/>
</dbReference>
<dbReference type="PANTHER" id="PTHR43155">
    <property type="entry name" value="CYCLIC DI-GMP PHOSPHODIESTERASE PA4108-RELATED"/>
    <property type="match status" value="1"/>
</dbReference>
<dbReference type="PROSITE" id="PS51832">
    <property type="entry name" value="HD_GYP"/>
    <property type="match status" value="1"/>
</dbReference>
<dbReference type="PROSITE" id="PS50113">
    <property type="entry name" value="PAC"/>
    <property type="match status" value="2"/>
</dbReference>
<dbReference type="OrthoDB" id="9804747at2"/>
<dbReference type="CDD" id="cd01949">
    <property type="entry name" value="GGDEF"/>
    <property type="match status" value="1"/>
</dbReference>
<dbReference type="InterPro" id="IPR000160">
    <property type="entry name" value="GGDEF_dom"/>
</dbReference>
<feature type="domain" description="GGDEF" evidence="4">
    <location>
        <begin position="509"/>
        <end position="639"/>
    </location>
</feature>
<dbReference type="CDD" id="cd00077">
    <property type="entry name" value="HDc"/>
    <property type="match status" value="1"/>
</dbReference>
<dbReference type="InterPro" id="IPR000700">
    <property type="entry name" value="PAS-assoc_C"/>
</dbReference>
<dbReference type="PANTHER" id="PTHR43155:SF2">
    <property type="entry name" value="CYCLIC DI-GMP PHOSPHODIESTERASE PA4108"/>
    <property type="match status" value="1"/>
</dbReference>
<dbReference type="Pfam" id="PF10114">
    <property type="entry name" value="PocR"/>
    <property type="match status" value="1"/>
</dbReference>
<dbReference type="KEGG" id="awo:Awo_c18530"/>
<name>H6LJ69_ACEWD</name>
<proteinExistence type="predicted"/>
<dbReference type="InterPro" id="IPR000014">
    <property type="entry name" value="PAS"/>
</dbReference>
<dbReference type="SMART" id="SM00091">
    <property type="entry name" value="PAS"/>
    <property type="match status" value="2"/>
</dbReference>
<dbReference type="Pfam" id="PF13487">
    <property type="entry name" value="HD_5"/>
    <property type="match status" value="1"/>
</dbReference>
<dbReference type="InterPro" id="IPR029787">
    <property type="entry name" value="Nucleotide_cyclase"/>
</dbReference>
<keyword evidence="1" id="KW-0175">Coiled coil</keyword>
<gene>
    <name evidence="6" type="ordered locus">Awo_c18530</name>
</gene>
<keyword evidence="6" id="KW-0378">Hydrolase</keyword>
<evidence type="ECO:0000259" key="3">
    <source>
        <dbReference type="PROSITE" id="PS50113"/>
    </source>
</evidence>
<dbReference type="InterPro" id="IPR037522">
    <property type="entry name" value="HD_GYP_dom"/>
</dbReference>
<dbReference type="NCBIfam" id="TIGR00254">
    <property type="entry name" value="GGDEF"/>
    <property type="match status" value="1"/>
</dbReference>
<feature type="domain" description="PAC" evidence="3">
    <location>
        <begin position="428"/>
        <end position="480"/>
    </location>
</feature>
<dbReference type="AlphaFoldDB" id="H6LJ69"/>
<evidence type="ECO:0000313" key="6">
    <source>
        <dbReference type="EMBL" id="AFA48632.1"/>
    </source>
</evidence>
<dbReference type="InterPro" id="IPR001610">
    <property type="entry name" value="PAC"/>
</dbReference>
<keyword evidence="7" id="KW-1185">Reference proteome</keyword>
<dbReference type="Gene3D" id="1.10.3210.10">
    <property type="entry name" value="Hypothetical protein af1432"/>
    <property type="match status" value="1"/>
</dbReference>
<dbReference type="InterPro" id="IPR043128">
    <property type="entry name" value="Rev_trsase/Diguanyl_cyclase"/>
</dbReference>
<dbReference type="SMART" id="SM00267">
    <property type="entry name" value="GGDEF"/>
    <property type="match status" value="1"/>
</dbReference>
<feature type="domain" description="PAS" evidence="2">
    <location>
        <begin position="350"/>
        <end position="406"/>
    </location>
</feature>
<dbReference type="eggNOG" id="COG4936">
    <property type="taxonomic scope" value="Bacteria"/>
</dbReference>
<dbReference type="InterPro" id="IPR018771">
    <property type="entry name" value="PocR_dom"/>
</dbReference>
<dbReference type="HOGENOM" id="CLU_000445_92_5_9"/>
<evidence type="ECO:0000313" key="7">
    <source>
        <dbReference type="Proteomes" id="UP000007177"/>
    </source>
</evidence>